<evidence type="ECO:0000256" key="1">
    <source>
        <dbReference type="SAM" id="MobiDB-lite"/>
    </source>
</evidence>
<dbReference type="EMBL" id="JAHLJV010000001">
    <property type="protein sequence ID" value="KAK1600386.1"/>
    <property type="molecule type" value="Genomic_DNA"/>
</dbReference>
<gene>
    <name evidence="2" type="ORF">LY79DRAFT_533415</name>
</gene>
<evidence type="ECO:0000313" key="3">
    <source>
        <dbReference type="Proteomes" id="UP001230504"/>
    </source>
</evidence>
<sequence>MLGISERITAHSGEQYPPPPPSLLKALRPKLTSQRTGRRGGGEAGGRSANRIGRMMLGKRLFHSKSKVKVKKQREAEREIDGECMIVPMQAVD</sequence>
<organism evidence="2 3">
    <name type="scientific">Colletotrichum navitas</name>
    <dbReference type="NCBI Taxonomy" id="681940"/>
    <lineage>
        <taxon>Eukaryota</taxon>
        <taxon>Fungi</taxon>
        <taxon>Dikarya</taxon>
        <taxon>Ascomycota</taxon>
        <taxon>Pezizomycotina</taxon>
        <taxon>Sordariomycetes</taxon>
        <taxon>Hypocreomycetidae</taxon>
        <taxon>Glomerellales</taxon>
        <taxon>Glomerellaceae</taxon>
        <taxon>Colletotrichum</taxon>
        <taxon>Colletotrichum graminicola species complex</taxon>
    </lineage>
</organism>
<accession>A0AAD8QEB7</accession>
<feature type="region of interest" description="Disordered" evidence="1">
    <location>
        <begin position="1"/>
        <end position="50"/>
    </location>
</feature>
<proteinExistence type="predicted"/>
<name>A0AAD8QEB7_9PEZI</name>
<evidence type="ECO:0000313" key="2">
    <source>
        <dbReference type="EMBL" id="KAK1600386.1"/>
    </source>
</evidence>
<protein>
    <submittedName>
        <fullName evidence="2">Uncharacterized protein</fullName>
    </submittedName>
</protein>
<dbReference type="GeneID" id="85440600"/>
<keyword evidence="3" id="KW-1185">Reference proteome</keyword>
<dbReference type="RefSeq" id="XP_060420882.1">
    <property type="nucleotide sequence ID" value="XM_060556360.1"/>
</dbReference>
<dbReference type="AlphaFoldDB" id="A0AAD8QEB7"/>
<comment type="caution">
    <text evidence="2">The sequence shown here is derived from an EMBL/GenBank/DDBJ whole genome shotgun (WGS) entry which is preliminary data.</text>
</comment>
<reference evidence="2" key="1">
    <citation type="submission" date="2021-06" db="EMBL/GenBank/DDBJ databases">
        <title>Comparative genomics, transcriptomics and evolutionary studies reveal genomic signatures of adaptation to plant cell wall in hemibiotrophic fungi.</title>
        <authorList>
            <consortium name="DOE Joint Genome Institute"/>
            <person name="Baroncelli R."/>
            <person name="Diaz J.F."/>
            <person name="Benocci T."/>
            <person name="Peng M."/>
            <person name="Battaglia E."/>
            <person name="Haridas S."/>
            <person name="Andreopoulos W."/>
            <person name="Labutti K."/>
            <person name="Pangilinan J."/>
            <person name="Floch G.L."/>
            <person name="Makela M.R."/>
            <person name="Henrissat B."/>
            <person name="Grigoriev I.V."/>
            <person name="Crouch J.A."/>
            <person name="De Vries R.P."/>
            <person name="Sukno S.A."/>
            <person name="Thon M.R."/>
        </authorList>
    </citation>
    <scope>NUCLEOTIDE SEQUENCE</scope>
    <source>
        <strain evidence="2">CBS 125086</strain>
    </source>
</reference>
<dbReference type="Proteomes" id="UP001230504">
    <property type="component" value="Unassembled WGS sequence"/>
</dbReference>